<proteinExistence type="predicted"/>
<evidence type="ECO:0000313" key="1">
    <source>
        <dbReference type="EMBL" id="RGK42902.1"/>
    </source>
</evidence>
<gene>
    <name evidence="1" type="ORF">DXD13_08810</name>
</gene>
<accession>A0A3E4M0S1</accession>
<dbReference type="EMBL" id="QSQP01000009">
    <property type="protein sequence ID" value="RGK42902.1"/>
    <property type="molecule type" value="Genomic_DNA"/>
</dbReference>
<protein>
    <submittedName>
        <fullName evidence="1">Uncharacterized protein</fullName>
    </submittedName>
</protein>
<comment type="caution">
    <text evidence="1">The sequence shown here is derived from an EMBL/GenBank/DDBJ whole genome shotgun (WGS) entry which is preliminary data.</text>
</comment>
<sequence length="125" mass="14694">MDIDEFDLPNPFFDYRVGKGFPGLRGVKEFNNPKECVDRLEILLRNPLNRNKKNMTDPIWWLRGSSNNEISSFERLDSERFLVDGKQLKVKKIVVYSSLAYYKKFVYVETSPEEATGLYEEMAQE</sequence>
<dbReference type="RefSeq" id="WP_117686068.1">
    <property type="nucleotide sequence ID" value="NZ_QSQP01000009.1"/>
</dbReference>
<organism evidence="1 2">
    <name type="scientific">Agathobacter rectalis</name>
    <dbReference type="NCBI Taxonomy" id="39491"/>
    <lineage>
        <taxon>Bacteria</taxon>
        <taxon>Bacillati</taxon>
        <taxon>Bacillota</taxon>
        <taxon>Clostridia</taxon>
        <taxon>Lachnospirales</taxon>
        <taxon>Lachnospiraceae</taxon>
        <taxon>Agathobacter</taxon>
    </lineage>
</organism>
<dbReference type="AlphaFoldDB" id="A0A3E4M0S1"/>
<evidence type="ECO:0000313" key="2">
    <source>
        <dbReference type="Proteomes" id="UP000261052"/>
    </source>
</evidence>
<reference evidence="1 2" key="1">
    <citation type="submission" date="2018-08" db="EMBL/GenBank/DDBJ databases">
        <title>A genome reference for cultivated species of the human gut microbiota.</title>
        <authorList>
            <person name="Zou Y."/>
            <person name="Xue W."/>
            <person name="Luo G."/>
        </authorList>
    </citation>
    <scope>NUCLEOTIDE SEQUENCE [LARGE SCALE GENOMIC DNA]</scope>
    <source>
        <strain evidence="1 2">TF11-15AC</strain>
    </source>
</reference>
<name>A0A3E4M0S1_9FIRM</name>
<dbReference type="Proteomes" id="UP000261052">
    <property type="component" value="Unassembled WGS sequence"/>
</dbReference>